<comment type="caution">
    <text evidence="2">The sequence shown here is derived from an EMBL/GenBank/DDBJ whole genome shotgun (WGS) entry which is preliminary data.</text>
</comment>
<dbReference type="InterPro" id="IPR039564">
    <property type="entry name" value="Peptidase_C39-like"/>
</dbReference>
<sequence>MSPGTPDASAASVTSERRIAYQQWDSTTQLKRGRTSGVTISNGRASFSSGTTRLTVGSVRYDAATWESPWETPGFGFTQLIASWSATTPGDSFVEVRVRGRDSAGKLSSWDVMGRWAAGDAHIKRTTISGQGDDLGKVDVDTWKTVRALKSWQVRVVLARRAGTTARPSLDTVGAVTSALPTTTPKVSEPGSGAGIVLDVPRYSQMIHKGHYPQWGNGGEAWCSPTSTSMVLAYYRRLPKASAYAWVGSKHTDPWVDHAARMTYDHDYDGTGNWPFNTAYAAPLAGKAFVTRLRSLREAERFIKAGIPLVASVTFGRGELDGAPISSTNGHLMVIAGFTRSGDVVVNDPASSTRSGVRRTYDRAQFERAWLPTSGGLVYVIRDAKHPLPSGGLGNW</sequence>
<gene>
    <name evidence="2" type="ORF">ACFFRI_04975</name>
</gene>
<feature type="domain" description="Peptidase C39-like" evidence="1">
    <location>
        <begin position="198"/>
        <end position="350"/>
    </location>
</feature>
<dbReference type="CDD" id="cd02549">
    <property type="entry name" value="Peptidase_C39A"/>
    <property type="match status" value="1"/>
</dbReference>
<evidence type="ECO:0000259" key="1">
    <source>
        <dbReference type="Pfam" id="PF13529"/>
    </source>
</evidence>
<evidence type="ECO:0000313" key="3">
    <source>
        <dbReference type="Proteomes" id="UP001589750"/>
    </source>
</evidence>
<dbReference type="Pfam" id="PF13529">
    <property type="entry name" value="Peptidase_C39_2"/>
    <property type="match status" value="1"/>
</dbReference>
<protein>
    <submittedName>
        <fullName evidence="2">C39 family peptidase</fullName>
    </submittedName>
</protein>
<accession>A0ABV5K6M6</accession>
<evidence type="ECO:0000313" key="2">
    <source>
        <dbReference type="EMBL" id="MFB9312389.1"/>
    </source>
</evidence>
<organism evidence="2 3">
    <name type="scientific">Nocardioides plantarum</name>
    <dbReference type="NCBI Taxonomy" id="29299"/>
    <lineage>
        <taxon>Bacteria</taxon>
        <taxon>Bacillati</taxon>
        <taxon>Actinomycetota</taxon>
        <taxon>Actinomycetes</taxon>
        <taxon>Propionibacteriales</taxon>
        <taxon>Nocardioidaceae</taxon>
        <taxon>Nocardioides</taxon>
    </lineage>
</organism>
<dbReference type="EMBL" id="JBHMDG010000005">
    <property type="protein sequence ID" value="MFB9312389.1"/>
    <property type="molecule type" value="Genomic_DNA"/>
</dbReference>
<proteinExistence type="predicted"/>
<dbReference type="Gene3D" id="3.90.70.10">
    <property type="entry name" value="Cysteine proteinases"/>
    <property type="match status" value="1"/>
</dbReference>
<dbReference type="RefSeq" id="WP_246084013.1">
    <property type="nucleotide sequence ID" value="NZ_JBHMDG010000005.1"/>
</dbReference>
<reference evidence="2 3" key="1">
    <citation type="submission" date="2024-09" db="EMBL/GenBank/DDBJ databases">
        <authorList>
            <person name="Sun Q."/>
            <person name="Mori K."/>
        </authorList>
    </citation>
    <scope>NUCLEOTIDE SEQUENCE [LARGE SCALE GENOMIC DNA]</scope>
    <source>
        <strain evidence="2 3">JCM 9626</strain>
    </source>
</reference>
<dbReference type="Proteomes" id="UP001589750">
    <property type="component" value="Unassembled WGS sequence"/>
</dbReference>
<keyword evidence="3" id="KW-1185">Reference proteome</keyword>
<name>A0ABV5K6M6_9ACTN</name>
<dbReference type="InterPro" id="IPR039563">
    <property type="entry name" value="Peptidase_C39_single_dom"/>
</dbReference>